<evidence type="ECO:0000256" key="1">
    <source>
        <dbReference type="ARBA" id="ARBA00022723"/>
    </source>
</evidence>
<evidence type="ECO:0000313" key="7">
    <source>
        <dbReference type="Proteomes" id="UP000195570"/>
    </source>
</evidence>
<accession>A0A1G4I4G9</accession>
<dbReference type="Gene3D" id="1.10.238.10">
    <property type="entry name" value="EF-hand"/>
    <property type="match status" value="3"/>
</dbReference>
<dbReference type="InterPro" id="IPR011992">
    <property type="entry name" value="EF-hand-dom_pair"/>
</dbReference>
<keyword evidence="3" id="KW-0106">Calcium</keyword>
<feature type="domain" description="EF-hand" evidence="5">
    <location>
        <begin position="20"/>
        <end position="55"/>
    </location>
</feature>
<dbReference type="AlphaFoldDB" id="A0A1G4I4G9"/>
<dbReference type="Proteomes" id="UP000195570">
    <property type="component" value="Unassembled WGS sequence"/>
</dbReference>
<feature type="domain" description="EF-hand" evidence="5">
    <location>
        <begin position="214"/>
        <end position="249"/>
    </location>
</feature>
<comment type="caution">
    <text evidence="6">The sequence shown here is derived from an EMBL/GenBank/DDBJ whole genome shotgun (WGS) entry which is preliminary data.</text>
</comment>
<keyword evidence="7" id="KW-1185">Reference proteome</keyword>
<dbReference type="VEuPathDB" id="TriTrypDB:TEOVI_000596300"/>
<feature type="region of interest" description="Disordered" evidence="4">
    <location>
        <begin position="475"/>
        <end position="500"/>
    </location>
</feature>
<dbReference type="EMBL" id="CZPT02000598">
    <property type="protein sequence ID" value="SCU66690.1"/>
    <property type="molecule type" value="Genomic_DNA"/>
</dbReference>
<dbReference type="InterPro" id="IPR018247">
    <property type="entry name" value="EF_Hand_1_Ca_BS"/>
</dbReference>
<dbReference type="RefSeq" id="XP_067078107.1">
    <property type="nucleotide sequence ID" value="XM_067222006.1"/>
</dbReference>
<dbReference type="GeneID" id="92379902"/>
<evidence type="ECO:0000313" key="6">
    <source>
        <dbReference type="EMBL" id="SCU66690.1"/>
    </source>
</evidence>
<evidence type="ECO:0000256" key="3">
    <source>
        <dbReference type="ARBA" id="ARBA00022837"/>
    </source>
</evidence>
<dbReference type="InterPro" id="IPR002048">
    <property type="entry name" value="EF_hand_dom"/>
</dbReference>
<name>A0A1G4I4G9_TRYEQ</name>
<reference evidence="6" key="1">
    <citation type="submission" date="2016-09" db="EMBL/GenBank/DDBJ databases">
        <authorList>
            <person name="Hebert L."/>
            <person name="Moumen B."/>
        </authorList>
    </citation>
    <scope>NUCLEOTIDE SEQUENCE [LARGE SCALE GENOMIC DNA]</scope>
    <source>
        <strain evidence="6">OVI</strain>
    </source>
</reference>
<evidence type="ECO:0000256" key="4">
    <source>
        <dbReference type="SAM" id="MobiDB-lite"/>
    </source>
</evidence>
<gene>
    <name evidence="6" type="ORF">TEOVI_000596300</name>
</gene>
<feature type="domain" description="EF-hand" evidence="5">
    <location>
        <begin position="68"/>
        <end position="95"/>
    </location>
</feature>
<feature type="domain" description="EF-hand" evidence="5">
    <location>
        <begin position="115"/>
        <end position="150"/>
    </location>
</feature>
<keyword evidence="1" id="KW-0479">Metal-binding</keyword>
<dbReference type="FunFam" id="1.10.238.10:FF:000703">
    <property type="entry name" value="Calmodulin, putative"/>
    <property type="match status" value="2"/>
</dbReference>
<proteinExistence type="predicted"/>
<dbReference type="GO" id="GO:0005509">
    <property type="term" value="F:calcium ion binding"/>
    <property type="evidence" value="ECO:0007669"/>
    <property type="project" value="InterPro"/>
</dbReference>
<dbReference type="PROSITE" id="PS00018">
    <property type="entry name" value="EF_HAND_1"/>
    <property type="match status" value="5"/>
</dbReference>
<dbReference type="SMART" id="SM00054">
    <property type="entry name" value="EFh"/>
    <property type="match status" value="5"/>
</dbReference>
<protein>
    <submittedName>
        <fullName evidence="6">Calmodulin, putative</fullName>
    </submittedName>
</protein>
<keyword evidence="2" id="KW-0677">Repeat</keyword>
<evidence type="ECO:0000256" key="2">
    <source>
        <dbReference type="ARBA" id="ARBA00022737"/>
    </source>
</evidence>
<organism evidence="6 7">
    <name type="scientific">Trypanosoma equiperdum</name>
    <dbReference type="NCBI Taxonomy" id="5694"/>
    <lineage>
        <taxon>Eukaryota</taxon>
        <taxon>Discoba</taxon>
        <taxon>Euglenozoa</taxon>
        <taxon>Kinetoplastea</taxon>
        <taxon>Metakinetoplastina</taxon>
        <taxon>Trypanosomatida</taxon>
        <taxon>Trypanosomatidae</taxon>
        <taxon>Trypanosoma</taxon>
    </lineage>
</organism>
<dbReference type="PANTHER" id="PTHR10827">
    <property type="entry name" value="RETICULOCALBIN"/>
    <property type="match status" value="1"/>
</dbReference>
<dbReference type="Pfam" id="PF13499">
    <property type="entry name" value="EF-hand_7"/>
    <property type="match status" value="2"/>
</dbReference>
<evidence type="ECO:0000259" key="5">
    <source>
        <dbReference type="PROSITE" id="PS50222"/>
    </source>
</evidence>
<dbReference type="PANTHER" id="PTHR10827:SF98">
    <property type="entry name" value="45 KDA CALCIUM-BINDING PROTEIN"/>
    <property type="match status" value="1"/>
</dbReference>
<dbReference type="PROSITE" id="PS50222">
    <property type="entry name" value="EF_HAND_2"/>
    <property type="match status" value="4"/>
</dbReference>
<sequence length="673" mass="74322">MTHVGAAHSLPPQFDSLSPEEVDMLRDSFIYMDRDNDGHVSKAELLDMVFRCVGEERYGPLVSYLLPLFDVADKDGDGKLSLAEFVMSFVDGPGVVPAEVINSCVSSIRVRLTDEEIVTLQDSFRRIDTKADGYIDREELLAALKENLKDTFPDLRENNFNDIVAVIMASADVDNDGRLCLSEFIRSFQEDQGVLPAVFVDARSNGFVQHLSPAEVEVLREAFATLDKNHDGYVEFADIYESLWEAVSDENYDKNQIYELCDLIMVTTDRSKSGVLTLGDFVRGFIRNVTLVQLPVATAHEEILRCCERVQLLFENGELERLSGYTETGENTTKCVNPGGLVSVLSNVFRDGFPLLEEEILSSVIGALVAASENDLDKKFGIEEFISCFAGGPCSSSDGVGLLDHENAISESDVQTVSRLLRDLGKSADEGGNVQEPFVLEAVRNTFRDDPEKADRVVQYVQYNTTCPSNLGSGVGGLGSSSKLLSSKEDSASLPTKKFSGPVRGVDAAVQCEQVSETQGEPEEEEEELRVAEPLTEKGVGGTSLGLRDLLKTSSGANVGAKTGRLLTSRPVYRSMRISEWAANQRSGLNLSDATIEGKQKGFDSKLRKEFEKFAEGNDYIERSRFVKLYLSMEHFGLPPSEAQVNELVSRYCRGDKLKFNEFCIIMLRRVGM</sequence>
<dbReference type="SUPFAM" id="SSF47473">
    <property type="entry name" value="EF-hand"/>
    <property type="match status" value="2"/>
</dbReference>